<sequence>MTGLTITNPAGVVMVDMTMNISQMQGYVDTGGANGFAAIPPPPAGKTQYYIVVPLVDLQQEKGKKPGVTLSAGSLSWAYSYSTAGWGYFSASCRIFYGYY</sequence>
<accession>A0A423H079</accession>
<protein>
    <submittedName>
        <fullName evidence="1">Uncharacterized protein</fullName>
    </submittedName>
</protein>
<dbReference type="Proteomes" id="UP000284684">
    <property type="component" value="Unassembled WGS sequence"/>
</dbReference>
<evidence type="ECO:0000313" key="1">
    <source>
        <dbReference type="EMBL" id="RON05137.1"/>
    </source>
</evidence>
<organism evidence="1 2">
    <name type="scientific">Pseudomonas brassicacearum</name>
    <dbReference type="NCBI Taxonomy" id="930166"/>
    <lineage>
        <taxon>Bacteria</taxon>
        <taxon>Pseudomonadati</taxon>
        <taxon>Pseudomonadota</taxon>
        <taxon>Gammaproteobacteria</taxon>
        <taxon>Pseudomonadales</taxon>
        <taxon>Pseudomonadaceae</taxon>
        <taxon>Pseudomonas</taxon>
    </lineage>
</organism>
<name>A0A423H079_9PSED</name>
<comment type="caution">
    <text evidence="1">The sequence shown here is derived from an EMBL/GenBank/DDBJ whole genome shotgun (WGS) entry which is preliminary data.</text>
</comment>
<dbReference type="AlphaFoldDB" id="A0A423H079"/>
<gene>
    <name evidence="1" type="ORF">BK658_02210</name>
</gene>
<evidence type="ECO:0000313" key="2">
    <source>
        <dbReference type="Proteomes" id="UP000284684"/>
    </source>
</evidence>
<proteinExistence type="predicted"/>
<reference evidence="1 2" key="1">
    <citation type="submission" date="2016-10" db="EMBL/GenBank/DDBJ databases">
        <title>Comparative genome analysis of multiple Pseudomonas spp. focuses on biocontrol and plant growth promoting traits.</title>
        <authorList>
            <person name="Tao X.-Y."/>
            <person name="Taylor C.G."/>
        </authorList>
    </citation>
    <scope>NUCLEOTIDE SEQUENCE [LARGE SCALE GENOMIC DNA]</scope>
    <source>
        <strain evidence="1 2">37D10</strain>
    </source>
</reference>
<dbReference type="EMBL" id="MOBI01000003">
    <property type="protein sequence ID" value="RON05137.1"/>
    <property type="molecule type" value="Genomic_DNA"/>
</dbReference>